<dbReference type="Pfam" id="PF07811">
    <property type="entry name" value="TadE"/>
    <property type="match status" value="1"/>
</dbReference>
<keyword evidence="1" id="KW-1133">Transmembrane helix</keyword>
<reference evidence="3 4" key="1">
    <citation type="submission" date="2020-03" db="EMBL/GenBank/DDBJ databases">
        <title>Two novel Motilibacter sp.</title>
        <authorList>
            <person name="Liu S."/>
        </authorList>
    </citation>
    <scope>NUCLEOTIDE SEQUENCE [LARGE SCALE GENOMIC DNA]</scope>
    <source>
        <strain evidence="3 4">E257</strain>
    </source>
</reference>
<proteinExistence type="predicted"/>
<feature type="domain" description="TadE-like" evidence="2">
    <location>
        <begin position="18"/>
        <end position="60"/>
    </location>
</feature>
<keyword evidence="1" id="KW-0812">Transmembrane</keyword>
<gene>
    <name evidence="3" type="ORF">G9H71_03930</name>
</gene>
<evidence type="ECO:0000259" key="2">
    <source>
        <dbReference type="Pfam" id="PF07811"/>
    </source>
</evidence>
<name>A0ABX0GSX6_9ACTN</name>
<dbReference type="InterPro" id="IPR012495">
    <property type="entry name" value="TadE-like_dom"/>
</dbReference>
<sequence>MGARSAAEARLGVRDDSGAALVEFVLVTAMIVPIFVALLQLGVVLHVRNTLTADAAEGARYAANADRRPQDGAAHTRQLVRQTFGDRLGPTVTARRVMQRGLPVVEVRVTADLPLVGWLAGVPDGLTVTAHALDEEAITP</sequence>
<dbReference type="EMBL" id="JAANNP010000001">
    <property type="protein sequence ID" value="NHC12924.1"/>
    <property type="molecule type" value="Genomic_DNA"/>
</dbReference>
<evidence type="ECO:0000313" key="4">
    <source>
        <dbReference type="Proteomes" id="UP000800981"/>
    </source>
</evidence>
<evidence type="ECO:0000256" key="1">
    <source>
        <dbReference type="SAM" id="Phobius"/>
    </source>
</evidence>
<keyword evidence="1" id="KW-0472">Membrane</keyword>
<feature type="transmembrane region" description="Helical" evidence="1">
    <location>
        <begin position="20"/>
        <end position="39"/>
    </location>
</feature>
<accession>A0ABX0GSX6</accession>
<evidence type="ECO:0000313" key="3">
    <source>
        <dbReference type="EMBL" id="NHC12924.1"/>
    </source>
</evidence>
<comment type="caution">
    <text evidence="3">The sequence shown here is derived from an EMBL/GenBank/DDBJ whole genome shotgun (WGS) entry which is preliminary data.</text>
</comment>
<protein>
    <submittedName>
        <fullName evidence="3">Pilus assembly protein</fullName>
    </submittedName>
</protein>
<dbReference type="Proteomes" id="UP000800981">
    <property type="component" value="Unassembled WGS sequence"/>
</dbReference>
<dbReference type="RefSeq" id="WP_166278086.1">
    <property type="nucleotide sequence ID" value="NZ_JAANNP010000001.1"/>
</dbReference>
<organism evidence="3 4">
    <name type="scientific">Motilibacter deserti</name>
    <dbReference type="NCBI Taxonomy" id="2714956"/>
    <lineage>
        <taxon>Bacteria</taxon>
        <taxon>Bacillati</taxon>
        <taxon>Actinomycetota</taxon>
        <taxon>Actinomycetes</taxon>
        <taxon>Motilibacterales</taxon>
        <taxon>Motilibacteraceae</taxon>
        <taxon>Motilibacter</taxon>
    </lineage>
</organism>
<keyword evidence="4" id="KW-1185">Reference proteome</keyword>